<protein>
    <submittedName>
        <fullName evidence="2">Uncharacterized protein</fullName>
    </submittedName>
</protein>
<evidence type="ECO:0000313" key="3">
    <source>
        <dbReference type="Proteomes" id="UP000220768"/>
    </source>
</evidence>
<evidence type="ECO:0000313" key="2">
    <source>
        <dbReference type="EMBL" id="PDT02072.1"/>
    </source>
</evidence>
<dbReference type="Proteomes" id="UP000220768">
    <property type="component" value="Unassembled WGS sequence"/>
</dbReference>
<sequence length="485" mass="52161">MAYYADDRFAAYLENEALGEVLQASMNQQAQTLLNKRIVPKDSILGARLSTFEWANQNASTAISDPNPGSNKIAVFLDTTATIAVEVFQADAPANVLSTIRFSLSEIRIPIAYQNNKILLSQPEYSIKVDEFKRANPGNNDIELARMEGVIGYSVVPKAIANILSQPVAYDLSILFPSIHFGSNAKLFAVNKGKAVGIVTEFRMNEGHLPCLCDGPDIGLKPPPVFQDDSQGKGEGDTIGAGGLSTPIPERKDPHKDFGLRPNGSGVAGLYISRKTASAITRIDRAAKDINLSVSDNGFIGFTADATVSFGEASLSFDTAGGGIFVDQDIAVTVKVAVTQDLCFARIPIGGGLAFCSPLHPNPNVRLGFYPAVDQQGTVKLRGTLVSIDDLNLTLVAGTIYDLMDFGIGFLAEFIGKNVLNNILADKLGSAIRNKLKEQISSSQWDLVDGVPVVVRNDVRRIFSAPYDVGPNSLLISFDYRNADR</sequence>
<keyword evidence="3" id="KW-1185">Reference proteome</keyword>
<organism evidence="2 3">
    <name type="scientific">Rhizobium chutanense</name>
    <dbReference type="NCBI Taxonomy" id="2035448"/>
    <lineage>
        <taxon>Bacteria</taxon>
        <taxon>Pseudomonadati</taxon>
        <taxon>Pseudomonadota</taxon>
        <taxon>Alphaproteobacteria</taxon>
        <taxon>Hyphomicrobiales</taxon>
        <taxon>Rhizobiaceae</taxon>
        <taxon>Rhizobium/Agrobacterium group</taxon>
        <taxon>Rhizobium</taxon>
    </lineage>
</organism>
<accession>A0A2A6J7Z2</accession>
<name>A0A2A6J7Z2_9HYPH</name>
<feature type="region of interest" description="Disordered" evidence="1">
    <location>
        <begin position="229"/>
        <end position="257"/>
    </location>
</feature>
<dbReference type="AlphaFoldDB" id="A0A2A6J7Z2"/>
<gene>
    <name evidence="2" type="ORF">CO666_22345</name>
</gene>
<proteinExistence type="predicted"/>
<comment type="caution">
    <text evidence="2">The sequence shown here is derived from an EMBL/GenBank/DDBJ whole genome shotgun (WGS) entry which is preliminary data.</text>
</comment>
<dbReference type="EMBL" id="NWSV01000017">
    <property type="protein sequence ID" value="PDT02072.1"/>
    <property type="molecule type" value="Genomic_DNA"/>
</dbReference>
<evidence type="ECO:0000256" key="1">
    <source>
        <dbReference type="SAM" id="MobiDB-lite"/>
    </source>
</evidence>
<reference evidence="2 3" key="1">
    <citation type="submission" date="2017-09" db="EMBL/GenBank/DDBJ databases">
        <title>Comparative genomics of rhizobia isolated from Phaseolus vulgaris in China.</title>
        <authorList>
            <person name="Tong W."/>
        </authorList>
    </citation>
    <scope>NUCLEOTIDE SEQUENCE [LARGE SCALE GENOMIC DNA]</scope>
    <source>
        <strain evidence="2 3">C5</strain>
    </source>
</reference>